<dbReference type="SUPFAM" id="SSF55729">
    <property type="entry name" value="Acyl-CoA N-acyltransferases (Nat)"/>
    <property type="match status" value="1"/>
</dbReference>
<feature type="region of interest" description="Disordered" evidence="3">
    <location>
        <begin position="89"/>
        <end position="110"/>
    </location>
</feature>
<evidence type="ECO:0000256" key="2">
    <source>
        <dbReference type="ARBA" id="ARBA00023315"/>
    </source>
</evidence>
<dbReference type="InterPro" id="IPR051016">
    <property type="entry name" value="Diverse_Substrate_AcTransf"/>
</dbReference>
<gene>
    <name evidence="5" type="ORF">SAMN05216481_111181</name>
</gene>
<reference evidence="5 6" key="1">
    <citation type="submission" date="2016-10" db="EMBL/GenBank/DDBJ databases">
        <authorList>
            <person name="de Groot N.N."/>
        </authorList>
    </citation>
    <scope>NUCLEOTIDE SEQUENCE [LARGE SCALE GENOMIC DNA]</scope>
    <source>
        <strain evidence="5 6">CGMCC 4.3519</strain>
    </source>
</reference>
<dbReference type="Proteomes" id="UP000199055">
    <property type="component" value="Unassembled WGS sequence"/>
</dbReference>
<keyword evidence="2" id="KW-0012">Acyltransferase</keyword>
<dbReference type="PROSITE" id="PS51186">
    <property type="entry name" value="GNAT"/>
    <property type="match status" value="1"/>
</dbReference>
<organism evidence="5 6">
    <name type="scientific">Streptomyces radiopugnans</name>
    <dbReference type="NCBI Taxonomy" id="403935"/>
    <lineage>
        <taxon>Bacteria</taxon>
        <taxon>Bacillati</taxon>
        <taxon>Actinomycetota</taxon>
        <taxon>Actinomycetes</taxon>
        <taxon>Kitasatosporales</taxon>
        <taxon>Streptomycetaceae</taxon>
        <taxon>Streptomyces</taxon>
    </lineage>
</organism>
<dbReference type="PANTHER" id="PTHR10545:SF29">
    <property type="entry name" value="GH14572P-RELATED"/>
    <property type="match status" value="1"/>
</dbReference>
<keyword evidence="6" id="KW-1185">Reference proteome</keyword>
<keyword evidence="1 5" id="KW-0808">Transferase</keyword>
<dbReference type="Pfam" id="PF00583">
    <property type="entry name" value="Acetyltransf_1"/>
    <property type="match status" value="1"/>
</dbReference>
<dbReference type="GO" id="GO:0008080">
    <property type="term" value="F:N-acetyltransferase activity"/>
    <property type="evidence" value="ECO:0007669"/>
    <property type="project" value="TreeGrafter"/>
</dbReference>
<protein>
    <submittedName>
        <fullName evidence="5">Acetyltransferase (GNAT) family protein</fullName>
    </submittedName>
</protein>
<evidence type="ECO:0000313" key="6">
    <source>
        <dbReference type="Proteomes" id="UP000199055"/>
    </source>
</evidence>
<evidence type="ECO:0000256" key="1">
    <source>
        <dbReference type="ARBA" id="ARBA00022679"/>
    </source>
</evidence>
<feature type="domain" description="N-acetyltransferase" evidence="4">
    <location>
        <begin position="1"/>
        <end position="87"/>
    </location>
</feature>
<evidence type="ECO:0000313" key="5">
    <source>
        <dbReference type="EMBL" id="SEQ63851.1"/>
    </source>
</evidence>
<dbReference type="CDD" id="cd04301">
    <property type="entry name" value="NAT_SF"/>
    <property type="match status" value="1"/>
</dbReference>
<feature type="compositionally biased region" description="Low complexity" evidence="3">
    <location>
        <begin position="90"/>
        <end position="110"/>
    </location>
</feature>
<dbReference type="AlphaFoldDB" id="A0A1H9HND1"/>
<dbReference type="EMBL" id="FOET01000011">
    <property type="protein sequence ID" value="SEQ63851.1"/>
    <property type="molecule type" value="Genomic_DNA"/>
</dbReference>
<dbReference type="Gene3D" id="3.40.630.30">
    <property type="match status" value="1"/>
</dbReference>
<evidence type="ECO:0000256" key="3">
    <source>
        <dbReference type="SAM" id="MobiDB-lite"/>
    </source>
</evidence>
<name>A0A1H9HND1_9ACTN</name>
<sequence length="110" mass="11868">MVLDFSTWTGTHGAHLEDLYVRPAARGAGHGRALPAELARVCAERGYERFQWWVLNWNEPAIGFYESLGAEPVDEWTVHRLFGEPLRALAAGRTPGSPGAPGTTGGPAAL</sequence>
<accession>A0A1H9HND1</accession>
<proteinExistence type="predicted"/>
<dbReference type="PANTHER" id="PTHR10545">
    <property type="entry name" value="DIAMINE N-ACETYLTRANSFERASE"/>
    <property type="match status" value="1"/>
</dbReference>
<dbReference type="InterPro" id="IPR016181">
    <property type="entry name" value="Acyl_CoA_acyltransferase"/>
</dbReference>
<dbReference type="InterPro" id="IPR000182">
    <property type="entry name" value="GNAT_dom"/>
</dbReference>
<evidence type="ECO:0000259" key="4">
    <source>
        <dbReference type="PROSITE" id="PS51186"/>
    </source>
</evidence>
<dbReference type="STRING" id="403935.SAMN05216481_111181"/>